<feature type="transmembrane region" description="Helical" evidence="1">
    <location>
        <begin position="101"/>
        <end position="118"/>
    </location>
</feature>
<name>A0A7Z7LDH6_9BACT</name>
<feature type="transmembrane region" description="Helical" evidence="1">
    <location>
        <begin position="159"/>
        <end position="179"/>
    </location>
</feature>
<keyword evidence="1" id="KW-0472">Membrane</keyword>
<gene>
    <name evidence="2" type="ORF">MESINF_0605</name>
</gene>
<feature type="transmembrane region" description="Helical" evidence="1">
    <location>
        <begin position="199"/>
        <end position="222"/>
    </location>
</feature>
<feature type="transmembrane region" description="Helical" evidence="1">
    <location>
        <begin position="77"/>
        <end position="94"/>
    </location>
</feature>
<dbReference type="KEGG" id="minf:MESINF_0605"/>
<organism evidence="2 3">
    <name type="scientific">Mesotoga infera</name>
    <dbReference type="NCBI Taxonomy" id="1236046"/>
    <lineage>
        <taxon>Bacteria</taxon>
        <taxon>Thermotogati</taxon>
        <taxon>Thermotogota</taxon>
        <taxon>Thermotogae</taxon>
        <taxon>Kosmotogales</taxon>
        <taxon>Kosmotogaceae</taxon>
        <taxon>Mesotoga</taxon>
    </lineage>
</organism>
<evidence type="ECO:0000313" key="3">
    <source>
        <dbReference type="Proteomes" id="UP000250796"/>
    </source>
</evidence>
<sequence length="264" mass="30915">MRLNKNLFERKLGLFFMVLWFAVMFFYITWDGWLYEWRDCGYDGPNQHFDLDMSDMDYEYTASGEKIYHSTNNLHNLIYLCYFVFFFGWLGLLFDIEWAKQWTMATTGISVVAALSTLRLSDHVYILQIVYDVVHLSGIIMGCYLFWKYNLKIRRAIHAVLFTWAVYLSSHLIFTPWPYWENQGKAYFSINQINDLPFFIFGLEYLLVVALLLGIDVAASLINPRLGNRFLKIAVPFGLYLSLCIILIALGLIIVPEIHINTCP</sequence>
<reference evidence="2 3" key="1">
    <citation type="submission" date="2017-01" db="EMBL/GenBank/DDBJ databases">
        <authorList>
            <person name="Erauso G."/>
        </authorList>
    </citation>
    <scope>NUCLEOTIDE SEQUENCE [LARGE SCALE GENOMIC DNA]</scope>
    <source>
        <strain evidence="2">MESINF1</strain>
    </source>
</reference>
<accession>A0A7Z7LDH6</accession>
<keyword evidence="3" id="KW-1185">Reference proteome</keyword>
<feature type="transmembrane region" description="Helical" evidence="1">
    <location>
        <begin position="12"/>
        <end position="30"/>
    </location>
</feature>
<keyword evidence="1" id="KW-0812">Transmembrane</keyword>
<evidence type="ECO:0000313" key="2">
    <source>
        <dbReference type="EMBL" id="SSC12054.1"/>
    </source>
</evidence>
<protein>
    <submittedName>
        <fullName evidence="2">Uncharacterized protein</fullName>
    </submittedName>
</protein>
<keyword evidence="1" id="KW-1133">Transmembrane helix</keyword>
<proteinExistence type="predicted"/>
<dbReference type="AlphaFoldDB" id="A0A7Z7LDH6"/>
<dbReference type="EMBL" id="LS974202">
    <property type="protein sequence ID" value="SSC12054.1"/>
    <property type="molecule type" value="Genomic_DNA"/>
</dbReference>
<dbReference type="Proteomes" id="UP000250796">
    <property type="component" value="Chromosome MESINF"/>
</dbReference>
<dbReference type="RefSeq" id="WP_169698457.1">
    <property type="nucleotide sequence ID" value="NZ_LS974202.1"/>
</dbReference>
<feature type="transmembrane region" description="Helical" evidence="1">
    <location>
        <begin position="234"/>
        <end position="255"/>
    </location>
</feature>
<evidence type="ECO:0000256" key="1">
    <source>
        <dbReference type="SAM" id="Phobius"/>
    </source>
</evidence>
<feature type="transmembrane region" description="Helical" evidence="1">
    <location>
        <begin position="124"/>
        <end position="147"/>
    </location>
</feature>